<evidence type="ECO:0000313" key="1">
    <source>
        <dbReference type="EMBL" id="CAG8440754.1"/>
    </source>
</evidence>
<accession>A0ACA9JX52</accession>
<reference evidence="1" key="1">
    <citation type="submission" date="2021-06" db="EMBL/GenBank/DDBJ databases">
        <authorList>
            <person name="Kallberg Y."/>
            <person name="Tangrot J."/>
            <person name="Rosling A."/>
        </authorList>
    </citation>
    <scope>NUCLEOTIDE SEQUENCE</scope>
    <source>
        <strain evidence="1">AU212A</strain>
    </source>
</reference>
<evidence type="ECO:0000313" key="2">
    <source>
        <dbReference type="Proteomes" id="UP000789860"/>
    </source>
</evidence>
<sequence>MSYSVQHKVQLAAEAARLAQLLEDQERELDLWKDVYNKLLEKITNVKDDITNAVKENLPNILNDTLREAKIGDNIKQTIIDETTKIINEIDKNPEYDDLQKQIDELKNTKRTG</sequence>
<dbReference type="Proteomes" id="UP000789860">
    <property type="component" value="Unassembled WGS sequence"/>
</dbReference>
<organism evidence="1 2">
    <name type="scientific">Scutellospora calospora</name>
    <dbReference type="NCBI Taxonomy" id="85575"/>
    <lineage>
        <taxon>Eukaryota</taxon>
        <taxon>Fungi</taxon>
        <taxon>Fungi incertae sedis</taxon>
        <taxon>Mucoromycota</taxon>
        <taxon>Glomeromycotina</taxon>
        <taxon>Glomeromycetes</taxon>
        <taxon>Diversisporales</taxon>
        <taxon>Gigasporaceae</taxon>
        <taxon>Scutellospora</taxon>
    </lineage>
</organism>
<gene>
    <name evidence="1" type="ORF">SCALOS_LOCUS603</name>
</gene>
<name>A0ACA9JX52_9GLOM</name>
<keyword evidence="2" id="KW-1185">Reference proteome</keyword>
<proteinExistence type="predicted"/>
<protein>
    <submittedName>
        <fullName evidence="1">11344_t:CDS:1</fullName>
    </submittedName>
</protein>
<comment type="caution">
    <text evidence="1">The sequence shown here is derived from an EMBL/GenBank/DDBJ whole genome shotgun (WGS) entry which is preliminary data.</text>
</comment>
<dbReference type="EMBL" id="CAJVPM010000298">
    <property type="protein sequence ID" value="CAG8440754.1"/>
    <property type="molecule type" value="Genomic_DNA"/>
</dbReference>